<dbReference type="EMBL" id="JAAIUW010000001">
    <property type="protein sequence ID" value="KAF7844395.1"/>
    <property type="molecule type" value="Genomic_DNA"/>
</dbReference>
<dbReference type="OrthoDB" id="1113249at2759"/>
<feature type="region of interest" description="Disordered" evidence="1">
    <location>
        <begin position="564"/>
        <end position="619"/>
    </location>
</feature>
<evidence type="ECO:0000259" key="2">
    <source>
        <dbReference type="PROSITE" id="PS50879"/>
    </source>
</evidence>
<dbReference type="PANTHER" id="PTHR33116">
    <property type="entry name" value="REVERSE TRANSCRIPTASE ZINC-BINDING DOMAIN-CONTAINING PROTEIN-RELATED-RELATED"/>
    <property type="match status" value="1"/>
</dbReference>
<sequence>MARMANQRGGTSWADEVEAAEKNTPELIQRLRPEAVKKLLKGKPALDQEVRSGKKKQTQTKIQVCSKSDLTSKEEEIAAQPVKGCPISFGTVKHMEKVNQVSNVIFNLCANHDSEGKPPPLEVEIPIPKISIDFLAGEKEMIAKPWENALIIRLWGKVLDQAGLSHKISEIWKLKLVPQLINIGLGFFVVIPGCAEDKWKALLAGITFIDGHFLYVKPWIPCFNPSNALQEVFSPVWIKMNNLPIEFFNPKVLVRIGNAVGSFLGMDEPTHSLTLARYARICVLIDLRKQIPPFIELNSFTQELIVEGGSGFCLECGCSNHSTASCRRKEVKEQGILNSNLESSDEGWQMVTNRRRGKGSRSTDDFRPQISNSNSDMSTKAHSNSKAHEFKWAKKKLGNQQNRPLQVGVSEGPNSVLFVNSNPVGSAEPKLKSYAATYGSQSLSAVPDINEKQGSDENITQNPHLILDIAQLKENLASTSRNKISEATKQGKSVKIGREISSEKKLQGLCHSPMPSATPNPVNEKKELYDCKINPCDRGMGSGTESVLQNSSLNLSLELHVNAEGSHDDSTQKCHGPGSTSLGSVAESQQHPGKPRCAVNLPVEDMGKPGTGDSHPSSMVKRLDLYDGRNNVLQNIGPLGVQPDDRNEEQGDRAPTTTNGSSVSSETGTGTKSNFDGYTIKPVTADASVLWQSKNSNDQGASTSGGILTRNAQTSGQNFDESDLSMDFKILIWNARGAGSSEFRNIMLDMKRRYRPNVVFVSETRIEGGRADNVINSLGMDGRFKVDPIGYAGGLWVLWDTANVRISVVGHTFQEIHAVMELVCGDFNDMLHPDEKWGGNPAPLNRIREFKECVERSELAYLGFVGQKFTWFNKRADGAMIFERIDRFLANSEWINHFPEALNYHLPRIKSDHVPLLLVSKPSNNVTSIRPFWCEQVWLREPSFINLAERAWKESRSACHGLNVIRDRAIEWNKAFFGNIFHRKQKIIRRLEGISRAMSQGPKPHLVKLEKDLALEYQRILSQEEELWASKARLDWMNLGDSNTSFFHASVTMRRRNNKISALKDSVGNWLHEPQDIKQHIISYFNNCFEAAPVSQLPDDIILPSLDLSQTGNLAILEQVQKKKWSPVKIRGISISHLLFADDVLMFAKTDSESIYAIKSVLDRFLQCSGLSVNSGKSSIWFSPNTPNSDRTFASRSLGFGESPKPGKYLGFHLGVSKRASDFKPIVDKVLDKVENWKAKFLSKAGKVTLINFVCVPLVSYYLQCSVFPSKVYRSIDKIFRDFFWASGTQNRKLHLIGWENICKSKREGGLGIFKTRERNRAFLAKLCWRIDQERDAIWVKLMSHYIDLSCVSTNGSILGRNLNEGLRLLNRGIRKNIISGRGTKFWWDDWVSFGPVRNHIIGPLNKDEDRLSVYDVAEGVGEWKWDLLSFDLPNCIKRKIYSVACIRDHREQDRKAWKLSPSGSFSLKTAYALACCNHSNIFGETGSKLDLRWVWKLNCYPKVRMFVWQCWMNGLPCKTNIAAKGVMINIVCPLCASNVESLAHLFVNCSVVKKVWTGMKISALLIPFDHCFRTWLSDNANLNSVKVMGVPLGTIFVFGLWEIWLGRNALVFDSKVFDPVLIGEKATFKAVEYFHLNCIAAPSKSIAPFSVGWEPLPLGWWKLNTDESCQRNQNLIGGGGLILDSNGNWVNGFSKFMGEGNNLIAELWAIFEGLKLANHLHCSHLIVESDSLAVVNLINSNNCGNLHQLSSLVLICRATLSAFSEVKVVHVHREGNACADILAKRAVVAQSPLMYFVNLPSCVSSAFEADLVGIRFSRCRFVVAPV</sequence>
<feature type="region of interest" description="Disordered" evidence="1">
    <location>
        <begin position="1"/>
        <end position="26"/>
    </location>
</feature>
<feature type="region of interest" description="Disordered" evidence="1">
    <location>
        <begin position="353"/>
        <end position="383"/>
    </location>
</feature>
<dbReference type="InterPro" id="IPR036691">
    <property type="entry name" value="Endo/exonu/phosph_ase_sf"/>
</dbReference>
<dbReference type="GO" id="GO:0003676">
    <property type="term" value="F:nucleic acid binding"/>
    <property type="evidence" value="ECO:0007669"/>
    <property type="project" value="InterPro"/>
</dbReference>
<dbReference type="Gene3D" id="3.30.420.10">
    <property type="entry name" value="Ribonuclease H-like superfamily/Ribonuclease H"/>
    <property type="match status" value="1"/>
</dbReference>
<dbReference type="InterPro" id="IPR044730">
    <property type="entry name" value="RNase_H-like_dom_plant"/>
</dbReference>
<dbReference type="SUPFAM" id="SSF56219">
    <property type="entry name" value="DNase I-like"/>
    <property type="match status" value="1"/>
</dbReference>
<dbReference type="SUPFAM" id="SSF53098">
    <property type="entry name" value="Ribonuclease H-like"/>
    <property type="match status" value="1"/>
</dbReference>
<protein>
    <submittedName>
        <fullName evidence="3">Reverse transcriptase</fullName>
    </submittedName>
</protein>
<dbReference type="GO" id="GO:0003964">
    <property type="term" value="F:RNA-directed DNA polymerase activity"/>
    <property type="evidence" value="ECO:0007669"/>
    <property type="project" value="UniProtKB-KW"/>
</dbReference>
<dbReference type="InterPro" id="IPR002156">
    <property type="entry name" value="RNaseH_domain"/>
</dbReference>
<keyword evidence="3" id="KW-0548">Nucleotidyltransferase</keyword>
<keyword evidence="3" id="KW-0808">Transferase</keyword>
<dbReference type="InterPro" id="IPR026960">
    <property type="entry name" value="RVT-Znf"/>
</dbReference>
<evidence type="ECO:0000313" key="3">
    <source>
        <dbReference type="EMBL" id="KAF7844395.1"/>
    </source>
</evidence>
<dbReference type="InterPro" id="IPR012337">
    <property type="entry name" value="RNaseH-like_sf"/>
</dbReference>
<feature type="compositionally biased region" description="Polar residues" evidence="1">
    <location>
        <begin position="578"/>
        <end position="591"/>
    </location>
</feature>
<feature type="compositionally biased region" description="Polar residues" evidence="1">
    <location>
        <begin position="369"/>
        <end position="383"/>
    </location>
</feature>
<dbReference type="Pfam" id="PF13966">
    <property type="entry name" value="zf-RVT"/>
    <property type="match status" value="1"/>
</dbReference>
<comment type="caution">
    <text evidence="3">The sequence shown here is derived from an EMBL/GenBank/DDBJ whole genome shotgun (WGS) entry which is preliminary data.</text>
</comment>
<feature type="region of interest" description="Disordered" evidence="1">
    <location>
        <begin position="634"/>
        <end position="677"/>
    </location>
</feature>
<dbReference type="Proteomes" id="UP000634136">
    <property type="component" value="Unassembled WGS sequence"/>
</dbReference>
<dbReference type="GO" id="GO:0004523">
    <property type="term" value="F:RNA-DNA hybrid ribonuclease activity"/>
    <property type="evidence" value="ECO:0007669"/>
    <property type="project" value="InterPro"/>
</dbReference>
<dbReference type="PANTHER" id="PTHR33116:SF78">
    <property type="entry name" value="OS12G0587133 PROTEIN"/>
    <property type="match status" value="1"/>
</dbReference>
<feature type="compositionally biased region" description="Low complexity" evidence="1">
    <location>
        <begin position="656"/>
        <end position="673"/>
    </location>
</feature>
<reference evidence="3" key="1">
    <citation type="submission" date="2020-09" db="EMBL/GenBank/DDBJ databases">
        <title>Genome-Enabled Discovery of Anthraquinone Biosynthesis in Senna tora.</title>
        <authorList>
            <person name="Kang S.-H."/>
            <person name="Pandey R.P."/>
            <person name="Lee C.-M."/>
            <person name="Sim J.-S."/>
            <person name="Jeong J.-T."/>
            <person name="Choi B.-S."/>
            <person name="Jung M."/>
            <person name="Ginzburg D."/>
            <person name="Zhao K."/>
            <person name="Won S.Y."/>
            <person name="Oh T.-J."/>
            <person name="Yu Y."/>
            <person name="Kim N.-H."/>
            <person name="Lee O.R."/>
            <person name="Lee T.-H."/>
            <person name="Bashyal P."/>
            <person name="Kim T.-S."/>
            <person name="Lee W.-H."/>
            <person name="Kawkins C."/>
            <person name="Kim C.-K."/>
            <person name="Kim J.S."/>
            <person name="Ahn B.O."/>
            <person name="Rhee S.Y."/>
            <person name="Sohng J.K."/>
        </authorList>
    </citation>
    <scope>NUCLEOTIDE SEQUENCE</scope>
    <source>
        <tissue evidence="3">Leaf</tissue>
    </source>
</reference>
<dbReference type="PROSITE" id="PS50879">
    <property type="entry name" value="RNASE_H_1"/>
    <property type="match status" value="1"/>
</dbReference>
<evidence type="ECO:0000313" key="4">
    <source>
        <dbReference type="Proteomes" id="UP000634136"/>
    </source>
</evidence>
<evidence type="ECO:0000256" key="1">
    <source>
        <dbReference type="SAM" id="MobiDB-lite"/>
    </source>
</evidence>
<keyword evidence="4" id="KW-1185">Reference proteome</keyword>
<dbReference type="InterPro" id="IPR036397">
    <property type="entry name" value="RNaseH_sf"/>
</dbReference>
<name>A0A835CLD5_9FABA</name>
<accession>A0A835CLD5</accession>
<feature type="domain" description="RNase H type-1" evidence="2">
    <location>
        <begin position="1658"/>
        <end position="1789"/>
    </location>
</feature>
<proteinExistence type="predicted"/>
<feature type="compositionally biased region" description="Basic and acidic residues" evidence="1">
    <location>
        <begin position="643"/>
        <end position="652"/>
    </location>
</feature>
<gene>
    <name evidence="3" type="ORF">G2W53_001300</name>
</gene>
<dbReference type="CDD" id="cd06222">
    <property type="entry name" value="RNase_H_like"/>
    <property type="match status" value="1"/>
</dbReference>
<dbReference type="Pfam" id="PF13456">
    <property type="entry name" value="RVT_3"/>
    <property type="match status" value="1"/>
</dbReference>
<organism evidence="3 4">
    <name type="scientific">Senna tora</name>
    <dbReference type="NCBI Taxonomy" id="362788"/>
    <lineage>
        <taxon>Eukaryota</taxon>
        <taxon>Viridiplantae</taxon>
        <taxon>Streptophyta</taxon>
        <taxon>Embryophyta</taxon>
        <taxon>Tracheophyta</taxon>
        <taxon>Spermatophyta</taxon>
        <taxon>Magnoliopsida</taxon>
        <taxon>eudicotyledons</taxon>
        <taxon>Gunneridae</taxon>
        <taxon>Pentapetalae</taxon>
        <taxon>rosids</taxon>
        <taxon>fabids</taxon>
        <taxon>Fabales</taxon>
        <taxon>Fabaceae</taxon>
        <taxon>Caesalpinioideae</taxon>
        <taxon>Cassia clade</taxon>
        <taxon>Senna</taxon>
    </lineage>
</organism>
<keyword evidence="3" id="KW-0695">RNA-directed DNA polymerase</keyword>
<dbReference type="Gene3D" id="3.60.10.10">
    <property type="entry name" value="Endonuclease/exonuclease/phosphatase"/>
    <property type="match status" value="1"/>
</dbReference>